<reference evidence="3 4" key="1">
    <citation type="submission" date="2015-11" db="EMBL/GenBank/DDBJ databases">
        <title>Genomic analysis of 38 Legionella species identifies large and diverse effector repertoires.</title>
        <authorList>
            <person name="Burstein D."/>
            <person name="Amaro F."/>
            <person name="Zusman T."/>
            <person name="Lifshitz Z."/>
            <person name="Cohen O."/>
            <person name="Gilbert J.A."/>
            <person name="Pupko T."/>
            <person name="Shuman H.A."/>
            <person name="Segal G."/>
        </authorList>
    </citation>
    <scope>NUCLEOTIDE SEQUENCE [LARGE SCALE GENOMIC DNA]</scope>
    <source>
        <strain evidence="3 4">ATCC 51914</strain>
    </source>
</reference>
<dbReference type="Proteomes" id="UP000054729">
    <property type="component" value="Unassembled WGS sequence"/>
</dbReference>
<protein>
    <recommendedName>
        <fullName evidence="5">Transmembrane protein</fullName>
    </recommendedName>
</protein>
<evidence type="ECO:0000256" key="2">
    <source>
        <dbReference type="SAM" id="Phobius"/>
    </source>
</evidence>
<dbReference type="STRING" id="66969.Lwal_2112"/>
<sequence>MWEMFNKWFNRNKGYLATVFIISALTGIAVALLALFCPPVLAVFAGISVLGWTPLAFLSSLNVYLASVSLSSILTGCAFVVATGGAVVVKQLINIASHLYDLFTSKETVPHNLHPNLAEFIRAHLESGKSDELDDEEDYYDEFNGYDSSQSSMVEEPVTTPIMDVRDHDHTSNSGRSLTG</sequence>
<dbReference type="AlphaFoldDB" id="A0A0W1A505"/>
<keyword evidence="2" id="KW-0472">Membrane</keyword>
<dbReference type="OrthoDB" id="5654362at2"/>
<organism evidence="3 4">
    <name type="scientific">Legionella waltersii</name>
    <dbReference type="NCBI Taxonomy" id="66969"/>
    <lineage>
        <taxon>Bacteria</taxon>
        <taxon>Pseudomonadati</taxon>
        <taxon>Pseudomonadota</taxon>
        <taxon>Gammaproteobacteria</taxon>
        <taxon>Legionellales</taxon>
        <taxon>Legionellaceae</taxon>
        <taxon>Legionella</taxon>
    </lineage>
</organism>
<feature type="region of interest" description="Disordered" evidence="1">
    <location>
        <begin position="145"/>
        <end position="180"/>
    </location>
</feature>
<evidence type="ECO:0008006" key="5">
    <source>
        <dbReference type="Google" id="ProtNLM"/>
    </source>
</evidence>
<keyword evidence="2" id="KW-0812">Transmembrane</keyword>
<evidence type="ECO:0000256" key="1">
    <source>
        <dbReference type="SAM" id="MobiDB-lite"/>
    </source>
</evidence>
<name>A0A0W1A505_9GAMM</name>
<dbReference type="PATRIC" id="fig|66969.6.peg.2301"/>
<keyword evidence="4" id="KW-1185">Reference proteome</keyword>
<dbReference type="EMBL" id="LNZB01000051">
    <property type="protein sequence ID" value="KTD76390.1"/>
    <property type="molecule type" value="Genomic_DNA"/>
</dbReference>
<dbReference type="RefSeq" id="WP_058480752.1">
    <property type="nucleotide sequence ID" value="NZ_CAAAIQ010000001.1"/>
</dbReference>
<gene>
    <name evidence="3" type="ORF">Lwal_2112</name>
</gene>
<feature type="transmembrane region" description="Helical" evidence="2">
    <location>
        <begin position="15"/>
        <end position="35"/>
    </location>
</feature>
<feature type="transmembrane region" description="Helical" evidence="2">
    <location>
        <begin position="40"/>
        <end position="58"/>
    </location>
</feature>
<evidence type="ECO:0000313" key="3">
    <source>
        <dbReference type="EMBL" id="KTD76390.1"/>
    </source>
</evidence>
<feature type="transmembrane region" description="Helical" evidence="2">
    <location>
        <begin position="64"/>
        <end position="89"/>
    </location>
</feature>
<evidence type="ECO:0000313" key="4">
    <source>
        <dbReference type="Proteomes" id="UP000054729"/>
    </source>
</evidence>
<keyword evidence="2" id="KW-1133">Transmembrane helix</keyword>
<proteinExistence type="predicted"/>
<comment type="caution">
    <text evidence="3">The sequence shown here is derived from an EMBL/GenBank/DDBJ whole genome shotgun (WGS) entry which is preliminary data.</text>
</comment>
<accession>A0A0W1A505</accession>